<evidence type="ECO:0000313" key="1">
    <source>
        <dbReference type="EMBL" id="GCL50632.1"/>
    </source>
</evidence>
<dbReference type="Proteomes" id="UP000435041">
    <property type="component" value="Unassembled WGS sequence"/>
</dbReference>
<dbReference type="EMBL" id="BJCI01000033">
    <property type="protein sequence ID" value="GCL50632.1"/>
    <property type="molecule type" value="Genomic_DNA"/>
</dbReference>
<dbReference type="Gene3D" id="3.40.50.300">
    <property type="entry name" value="P-loop containing nucleotide triphosphate hydrolases"/>
    <property type="match status" value="1"/>
</dbReference>
<dbReference type="InterPro" id="IPR027417">
    <property type="entry name" value="P-loop_NTPase"/>
</dbReference>
<accession>A0A6H9GX45</accession>
<comment type="caution">
    <text evidence="1">The sequence shown here is derived from an EMBL/GenBank/DDBJ whole genome shotgun (WGS) entry which is preliminary data.</text>
</comment>
<reference evidence="1 2" key="1">
    <citation type="submission" date="2019-02" db="EMBL/GenBank/DDBJ databases">
        <title>Draft genome sequence of Arthrospira platensis NIES-3804.</title>
        <authorList>
            <person name="Yamaguchi H."/>
            <person name="Suzuki S."/>
            <person name="Kawachi M."/>
        </authorList>
    </citation>
    <scope>NUCLEOTIDE SEQUENCE [LARGE SCALE GENOMIC DNA]</scope>
    <source>
        <strain evidence="1 2">NIES-3804</strain>
    </source>
</reference>
<sequence length="32" mass="3180">MITAIEAGKSILVVGEAGSGKTTLAKTLGYQA</sequence>
<evidence type="ECO:0000313" key="2">
    <source>
        <dbReference type="Proteomes" id="UP000435041"/>
    </source>
</evidence>
<organism evidence="1 2">
    <name type="scientific">Microcystis aeruginosa NIES-3804</name>
    <dbReference type="NCBI Taxonomy" id="2517783"/>
    <lineage>
        <taxon>Bacteria</taxon>
        <taxon>Bacillati</taxon>
        <taxon>Cyanobacteriota</taxon>
        <taxon>Cyanophyceae</taxon>
        <taxon>Oscillatoriophycideae</taxon>
        <taxon>Chroococcales</taxon>
        <taxon>Microcystaceae</taxon>
        <taxon>Microcystis</taxon>
    </lineage>
</organism>
<gene>
    <name evidence="1" type="ORF">NIES3804_22000</name>
</gene>
<protein>
    <submittedName>
        <fullName evidence="1">Uncharacterized protein</fullName>
    </submittedName>
</protein>
<proteinExistence type="predicted"/>
<dbReference type="AlphaFoldDB" id="A0A6H9GX45"/>
<dbReference type="RefSeq" id="WP_216851975.1">
    <property type="nucleotide sequence ID" value="NZ_BJCI01000033.1"/>
</dbReference>
<name>A0A6H9GX45_MICAE</name>
<dbReference type="SUPFAM" id="SSF52540">
    <property type="entry name" value="P-loop containing nucleoside triphosphate hydrolases"/>
    <property type="match status" value="1"/>
</dbReference>